<dbReference type="GO" id="GO:0003700">
    <property type="term" value="F:DNA-binding transcription factor activity"/>
    <property type="evidence" value="ECO:0007669"/>
    <property type="project" value="TreeGrafter"/>
</dbReference>
<name>A0A417XZC3_9ACTN</name>
<dbReference type="Proteomes" id="UP000283644">
    <property type="component" value="Unassembled WGS sequence"/>
</dbReference>
<sequence>MGSSSPLTVQARSGARRREATKARVVEATRRLLMDGEAYADLSMERIAKEAGVSRATLYLHFGDKRDILAQIAEEIVEQRFALGAEVLADPEIDRETLRTIVTDMTHRWMADAPLHSAIITLAEQDPDVRQLWVDAIHEVGAMGADLMRRHWGDGPSAAPDPDTIGQVLAWMFERSAHQLARDPEDEARVADAVSEVVWRVFEYRPR</sequence>
<dbReference type="InterPro" id="IPR036271">
    <property type="entry name" value="Tet_transcr_reg_TetR-rel_C_sf"/>
</dbReference>
<feature type="compositionally biased region" description="Polar residues" evidence="3">
    <location>
        <begin position="1"/>
        <end position="11"/>
    </location>
</feature>
<dbReference type="GO" id="GO:0000976">
    <property type="term" value="F:transcription cis-regulatory region binding"/>
    <property type="evidence" value="ECO:0007669"/>
    <property type="project" value="TreeGrafter"/>
</dbReference>
<evidence type="ECO:0000313" key="5">
    <source>
        <dbReference type="EMBL" id="RHW25723.1"/>
    </source>
</evidence>
<dbReference type="SUPFAM" id="SSF48498">
    <property type="entry name" value="Tetracyclin repressor-like, C-terminal domain"/>
    <property type="match status" value="1"/>
</dbReference>
<dbReference type="InterPro" id="IPR050109">
    <property type="entry name" value="HTH-type_TetR-like_transc_reg"/>
</dbReference>
<evidence type="ECO:0000256" key="2">
    <source>
        <dbReference type="PROSITE-ProRule" id="PRU00335"/>
    </source>
</evidence>
<evidence type="ECO:0000259" key="4">
    <source>
        <dbReference type="PROSITE" id="PS50977"/>
    </source>
</evidence>
<dbReference type="OrthoDB" id="70491at2"/>
<evidence type="ECO:0000256" key="1">
    <source>
        <dbReference type="ARBA" id="ARBA00023125"/>
    </source>
</evidence>
<dbReference type="RefSeq" id="WP_118926689.1">
    <property type="nucleotide sequence ID" value="NZ_QXGH01000022.1"/>
</dbReference>
<dbReference type="Gene3D" id="1.10.357.10">
    <property type="entry name" value="Tetracycline Repressor, domain 2"/>
    <property type="match status" value="1"/>
</dbReference>
<organism evidence="5 6">
    <name type="scientific">Nocardioides immobilis</name>
    <dbReference type="NCBI Taxonomy" id="2049295"/>
    <lineage>
        <taxon>Bacteria</taxon>
        <taxon>Bacillati</taxon>
        <taxon>Actinomycetota</taxon>
        <taxon>Actinomycetes</taxon>
        <taxon>Propionibacteriales</taxon>
        <taxon>Nocardioidaceae</taxon>
        <taxon>Nocardioides</taxon>
    </lineage>
</organism>
<feature type="domain" description="HTH tetR-type" evidence="4">
    <location>
        <begin position="19"/>
        <end position="80"/>
    </location>
</feature>
<gene>
    <name evidence="5" type="ORF">D0Z08_18290</name>
</gene>
<feature type="region of interest" description="Disordered" evidence="3">
    <location>
        <begin position="1"/>
        <end position="20"/>
    </location>
</feature>
<dbReference type="PANTHER" id="PTHR30055:SF200">
    <property type="entry name" value="HTH-TYPE TRANSCRIPTIONAL REPRESSOR BDCR"/>
    <property type="match status" value="1"/>
</dbReference>
<dbReference type="InterPro" id="IPR009057">
    <property type="entry name" value="Homeodomain-like_sf"/>
</dbReference>
<reference evidence="5 6" key="1">
    <citation type="submission" date="2018-09" db="EMBL/GenBank/DDBJ databases">
        <title>Genome sequencing of Nocardioides immobilis CCTCC AB 2017083 for comparison to Nocardioides silvaticus.</title>
        <authorList>
            <person name="Li C."/>
            <person name="Wang G."/>
        </authorList>
    </citation>
    <scope>NUCLEOTIDE SEQUENCE [LARGE SCALE GENOMIC DNA]</scope>
    <source>
        <strain evidence="5 6">CCTCC AB 2017083</strain>
    </source>
</reference>
<dbReference type="Pfam" id="PF00440">
    <property type="entry name" value="TetR_N"/>
    <property type="match status" value="1"/>
</dbReference>
<feature type="DNA-binding region" description="H-T-H motif" evidence="2">
    <location>
        <begin position="43"/>
        <end position="62"/>
    </location>
</feature>
<accession>A0A417XZC3</accession>
<proteinExistence type="predicted"/>
<dbReference type="SUPFAM" id="SSF46689">
    <property type="entry name" value="Homeodomain-like"/>
    <property type="match status" value="1"/>
</dbReference>
<comment type="caution">
    <text evidence="5">The sequence shown here is derived from an EMBL/GenBank/DDBJ whole genome shotgun (WGS) entry which is preliminary data.</text>
</comment>
<evidence type="ECO:0000313" key="6">
    <source>
        <dbReference type="Proteomes" id="UP000283644"/>
    </source>
</evidence>
<dbReference type="PANTHER" id="PTHR30055">
    <property type="entry name" value="HTH-TYPE TRANSCRIPTIONAL REGULATOR RUTR"/>
    <property type="match status" value="1"/>
</dbReference>
<dbReference type="InterPro" id="IPR001647">
    <property type="entry name" value="HTH_TetR"/>
</dbReference>
<evidence type="ECO:0000256" key="3">
    <source>
        <dbReference type="SAM" id="MobiDB-lite"/>
    </source>
</evidence>
<dbReference type="AlphaFoldDB" id="A0A417XZC3"/>
<keyword evidence="1 2" id="KW-0238">DNA-binding</keyword>
<dbReference type="Gene3D" id="1.10.10.60">
    <property type="entry name" value="Homeodomain-like"/>
    <property type="match status" value="1"/>
</dbReference>
<dbReference type="EMBL" id="QXGH01000022">
    <property type="protein sequence ID" value="RHW25723.1"/>
    <property type="molecule type" value="Genomic_DNA"/>
</dbReference>
<protein>
    <submittedName>
        <fullName evidence="5">TetR/AcrR family transcriptional regulator</fullName>
    </submittedName>
</protein>
<keyword evidence="6" id="KW-1185">Reference proteome</keyword>
<dbReference type="PROSITE" id="PS50977">
    <property type="entry name" value="HTH_TETR_2"/>
    <property type="match status" value="1"/>
</dbReference>